<organism evidence="2 3">
    <name type="scientific">Vanrija pseudolonga</name>
    <dbReference type="NCBI Taxonomy" id="143232"/>
    <lineage>
        <taxon>Eukaryota</taxon>
        <taxon>Fungi</taxon>
        <taxon>Dikarya</taxon>
        <taxon>Basidiomycota</taxon>
        <taxon>Agaricomycotina</taxon>
        <taxon>Tremellomycetes</taxon>
        <taxon>Trichosporonales</taxon>
        <taxon>Trichosporonaceae</taxon>
        <taxon>Vanrija</taxon>
    </lineage>
</organism>
<dbReference type="InterPro" id="IPR047122">
    <property type="entry name" value="Trans-enoyl_RdTase-like"/>
</dbReference>
<dbReference type="InterPro" id="IPR020843">
    <property type="entry name" value="ER"/>
</dbReference>
<dbReference type="InterPro" id="IPR011032">
    <property type="entry name" value="GroES-like_sf"/>
</dbReference>
<dbReference type="EMBL" id="CP086718">
    <property type="protein sequence ID" value="WOO84174.1"/>
    <property type="molecule type" value="Genomic_DNA"/>
</dbReference>
<feature type="domain" description="Enoyl reductase (ER)" evidence="1">
    <location>
        <begin position="19"/>
        <end position="360"/>
    </location>
</feature>
<dbReference type="InterPro" id="IPR013154">
    <property type="entry name" value="ADH-like_N"/>
</dbReference>
<dbReference type="Proteomes" id="UP000827549">
    <property type="component" value="Chromosome 5"/>
</dbReference>
<evidence type="ECO:0000259" key="1">
    <source>
        <dbReference type="SMART" id="SM00829"/>
    </source>
</evidence>
<dbReference type="SUPFAM" id="SSF50129">
    <property type="entry name" value="GroES-like"/>
    <property type="match status" value="1"/>
</dbReference>
<dbReference type="InterPro" id="IPR036291">
    <property type="entry name" value="NAD(P)-bd_dom_sf"/>
</dbReference>
<protein>
    <submittedName>
        <fullName evidence="2">Trans-enoyl reductase ccsC</fullName>
    </submittedName>
</protein>
<dbReference type="Gene3D" id="3.90.180.10">
    <property type="entry name" value="Medium-chain alcohol dehydrogenases, catalytic domain"/>
    <property type="match status" value="1"/>
</dbReference>
<gene>
    <name evidence="2" type="primary">ccsC</name>
    <name evidence="2" type="ORF">LOC62_05G007695</name>
</gene>
<sequence>MTVATAPIPAAQKALVLITADKDVALLDIPVPVPGAGEVLIKVHAIALNPVDSLYVGSPLAQQAQRVIGTDFAGVVVASGADLTSSSDARTKAGARVAGFLQGACSRNDRPGAFAEYIVIPYDLTWSVPASMPLTSASAVSMCGVTAAQGVFFRQQLPAPFWPTKEWNAGRGWNPSIPADEPVNYLIYGASTSLGLYAAQLVQAAAAFSGRKVRLIGLASANKHALLRQKPYSYDVLLDYRGDWPAGVREAAPRGVDYAFDAISEGDTVRKVHDLLAPTATPGSFVIFRNDRSDMMPKAPGVWGAVGYRVAPVYGAAWEALGVEIGYDSQTIPAKPDARAFATAFYDWLSTAATDGKVKVQPNPVRIMPGGLERVVPDGFVLLGWNQVSARDNNGRTEEYMRPISGEKLVYEIVKE</sequence>
<dbReference type="Gene3D" id="3.40.50.720">
    <property type="entry name" value="NAD(P)-binding Rossmann-like Domain"/>
    <property type="match status" value="1"/>
</dbReference>
<dbReference type="GeneID" id="87810867"/>
<dbReference type="Pfam" id="PF08240">
    <property type="entry name" value="ADH_N"/>
    <property type="match status" value="1"/>
</dbReference>
<proteinExistence type="predicted"/>
<reference evidence="2" key="1">
    <citation type="submission" date="2023-10" db="EMBL/GenBank/DDBJ databases">
        <authorList>
            <person name="Noh H."/>
        </authorList>
    </citation>
    <scope>NUCLEOTIDE SEQUENCE</scope>
    <source>
        <strain evidence="2">DUCC4014</strain>
    </source>
</reference>
<dbReference type="RefSeq" id="XP_062630200.1">
    <property type="nucleotide sequence ID" value="XM_062774216.1"/>
</dbReference>
<evidence type="ECO:0000313" key="3">
    <source>
        <dbReference type="Proteomes" id="UP000827549"/>
    </source>
</evidence>
<evidence type="ECO:0000313" key="2">
    <source>
        <dbReference type="EMBL" id="WOO84174.1"/>
    </source>
</evidence>
<dbReference type="SUPFAM" id="SSF51735">
    <property type="entry name" value="NAD(P)-binding Rossmann-fold domains"/>
    <property type="match status" value="1"/>
</dbReference>
<name>A0AAF0YHR1_9TREE</name>
<dbReference type="PANTHER" id="PTHR45348:SF7">
    <property type="entry name" value="ZINC BINDING OXIDOREDUCTASE, PUTATIVE-RELATED"/>
    <property type="match status" value="1"/>
</dbReference>
<dbReference type="SMART" id="SM00829">
    <property type="entry name" value="PKS_ER"/>
    <property type="match status" value="1"/>
</dbReference>
<dbReference type="GO" id="GO:0016651">
    <property type="term" value="F:oxidoreductase activity, acting on NAD(P)H"/>
    <property type="evidence" value="ECO:0007669"/>
    <property type="project" value="InterPro"/>
</dbReference>
<keyword evidence="3" id="KW-1185">Reference proteome</keyword>
<dbReference type="AlphaFoldDB" id="A0AAF0YHR1"/>
<dbReference type="PANTHER" id="PTHR45348">
    <property type="entry name" value="HYPOTHETICAL OXIDOREDUCTASE (EUROFUNG)"/>
    <property type="match status" value="1"/>
</dbReference>
<accession>A0AAF0YHR1</accession>
<dbReference type="CDD" id="cd08249">
    <property type="entry name" value="enoyl_reductase_like"/>
    <property type="match status" value="1"/>
</dbReference>